<feature type="coiled-coil region" evidence="1">
    <location>
        <begin position="470"/>
        <end position="497"/>
    </location>
</feature>
<evidence type="ECO:0000313" key="5">
    <source>
        <dbReference type="Proteomes" id="UP000434172"/>
    </source>
</evidence>
<feature type="region of interest" description="Disordered" evidence="2">
    <location>
        <begin position="642"/>
        <end position="682"/>
    </location>
</feature>
<proteinExistence type="predicted"/>
<feature type="transmembrane region" description="Helical" evidence="3">
    <location>
        <begin position="557"/>
        <end position="578"/>
    </location>
</feature>
<evidence type="ECO:0000313" key="4">
    <source>
        <dbReference type="EMBL" id="KAF0327439.1"/>
    </source>
</evidence>
<reference evidence="4 5" key="1">
    <citation type="submission" date="2019-12" db="EMBL/GenBank/DDBJ databases">
        <title>A genome sequence resource for the geographically widespread anthracnose pathogen Colletotrichum asianum.</title>
        <authorList>
            <person name="Meng Y."/>
        </authorList>
    </citation>
    <scope>NUCLEOTIDE SEQUENCE [LARGE SCALE GENOMIC DNA]</scope>
    <source>
        <strain evidence="4 5">ICMP 18580</strain>
    </source>
</reference>
<keyword evidence="3" id="KW-1133">Transmembrane helix</keyword>
<dbReference type="Proteomes" id="UP000434172">
    <property type="component" value="Unassembled WGS sequence"/>
</dbReference>
<protein>
    <submittedName>
        <fullName evidence="4">Uncharacterized protein</fullName>
    </submittedName>
</protein>
<dbReference type="OrthoDB" id="10071171at2759"/>
<evidence type="ECO:0000256" key="3">
    <source>
        <dbReference type="SAM" id="Phobius"/>
    </source>
</evidence>
<comment type="caution">
    <text evidence="4">The sequence shown here is derived from an EMBL/GenBank/DDBJ whole genome shotgun (WGS) entry which is preliminary data.</text>
</comment>
<keyword evidence="3" id="KW-0812">Transmembrane</keyword>
<feature type="non-terminal residue" evidence="4">
    <location>
        <position position="1"/>
    </location>
</feature>
<organism evidence="4 5">
    <name type="scientific">Colletotrichum asianum</name>
    <dbReference type="NCBI Taxonomy" id="702518"/>
    <lineage>
        <taxon>Eukaryota</taxon>
        <taxon>Fungi</taxon>
        <taxon>Dikarya</taxon>
        <taxon>Ascomycota</taxon>
        <taxon>Pezizomycotina</taxon>
        <taxon>Sordariomycetes</taxon>
        <taxon>Hypocreomycetidae</taxon>
        <taxon>Glomerellales</taxon>
        <taxon>Glomerellaceae</taxon>
        <taxon>Colletotrichum</taxon>
        <taxon>Colletotrichum gloeosporioides species complex</taxon>
    </lineage>
</organism>
<evidence type="ECO:0000256" key="1">
    <source>
        <dbReference type="SAM" id="Coils"/>
    </source>
</evidence>
<dbReference type="AlphaFoldDB" id="A0A8H3WI81"/>
<feature type="compositionally biased region" description="Basic and acidic residues" evidence="2">
    <location>
        <begin position="645"/>
        <end position="662"/>
    </location>
</feature>
<keyword evidence="5" id="KW-1185">Reference proteome</keyword>
<name>A0A8H3WI81_9PEZI</name>
<dbReference type="EMBL" id="WOWK01000023">
    <property type="protein sequence ID" value="KAF0327439.1"/>
    <property type="molecule type" value="Genomic_DNA"/>
</dbReference>
<keyword evidence="1" id="KW-0175">Coiled coil</keyword>
<keyword evidence="3" id="KW-0472">Membrane</keyword>
<evidence type="ECO:0000256" key="2">
    <source>
        <dbReference type="SAM" id="MobiDB-lite"/>
    </source>
</evidence>
<accession>A0A8H3WI81</accession>
<gene>
    <name evidence="4" type="ORF">GQ607_005300</name>
</gene>
<feature type="transmembrane region" description="Helical" evidence="3">
    <location>
        <begin position="524"/>
        <end position="545"/>
    </location>
</feature>
<sequence length="682" mass="78442">IPYYFAWMISEANPVPLASASLHVASLRSVPTGPFSWPLEFSERGSIPVSWENSPWIAQFEEDAQELGQSDATLLLVTEPRWPADRHRVKSLQDILHDATVQKLQDEHFTIPDRKLALIIDGNRVEGDVRIRKFLGGLCARKLLVELKKDRYLDSHAIDHDPTFISAERRLLYMVDVDAWGMLALIGSAPESLFRVLGDFLINYICPKSSLGVSFSTTGHSTFMMQFSFPFMIWRSTTSLMKDSRTKRSDGESLRSSRDVTFLKSLANPDVIPDDTEGIYDSHISCIVTGFDHDRWHGMVLTETWFEQDKHDDPSPDKISRYENDYQDTGLLVDPLCRGKVEVKHTQWLPRLYFARALEIRLGQIYRESENIVSNLDDILDKCDKRHKHFRIRMTRSERHSPTTTTSEWDLSEFRDFQNGLNSFQDILEEIYQCLHQIVRSGDRFMNTDVNYFLNDDETADDAKTCRSSLSQIRNTVNALRERLDHLNDMKQRLQAMLKTGMSTQKMINITENSPQRRQLEPRILAWTTIMSQPLVITAAIFGCDDIITFKRTWTKFIVVLVAVTFVMVLLVAITFRLTTGSWQLISIRSVREGMKRVAATASVKSQRDPAQPIQPIRRQQTFATKVMGYFQRAGGNRFLANDLRGGREDRDERGEQHELPERGPAALLPSTTRQVETMRRQ</sequence>